<dbReference type="InterPro" id="IPR036866">
    <property type="entry name" value="RibonucZ/Hydroxyglut_hydro"/>
</dbReference>
<dbReference type="SUPFAM" id="SSF56281">
    <property type="entry name" value="Metallo-hydrolase/oxidoreductase"/>
    <property type="match status" value="1"/>
</dbReference>
<evidence type="ECO:0000256" key="4">
    <source>
        <dbReference type="ARBA" id="ARBA00022722"/>
    </source>
</evidence>
<dbReference type="CDD" id="cd16292">
    <property type="entry name" value="CPSF3-like_MBL-fold"/>
    <property type="match status" value="1"/>
</dbReference>
<keyword evidence="7" id="KW-0539">Nucleus</keyword>
<dbReference type="PANTHER" id="PTHR11203:SF11">
    <property type="entry name" value="CLEAVAGE AND POLYADENYLATION SPECIFICITY FACTOR SUBUNIT 3"/>
    <property type="match status" value="1"/>
</dbReference>
<feature type="region of interest" description="Disordered" evidence="8">
    <location>
        <begin position="670"/>
        <end position="691"/>
    </location>
</feature>
<evidence type="ECO:0000259" key="10">
    <source>
        <dbReference type="SMART" id="SM01027"/>
    </source>
</evidence>
<dbReference type="InterPro" id="IPR001279">
    <property type="entry name" value="Metallo-B-lactamas"/>
</dbReference>
<dbReference type="Pfam" id="PF10996">
    <property type="entry name" value="Beta-Casp"/>
    <property type="match status" value="1"/>
</dbReference>
<gene>
    <name evidence="12" type="ORF">BT63DRAFT_421708</name>
</gene>
<dbReference type="Gene3D" id="3.40.50.10890">
    <property type="match status" value="1"/>
</dbReference>
<accession>A0A6A6UMT2</accession>
<keyword evidence="6" id="KW-0378">Hydrolase</keyword>
<evidence type="ECO:0000256" key="1">
    <source>
        <dbReference type="ARBA" id="ARBA00004123"/>
    </source>
</evidence>
<comment type="subcellular location">
    <subcellularLocation>
        <location evidence="1">Nucleus</location>
    </subcellularLocation>
</comment>
<evidence type="ECO:0000259" key="9">
    <source>
        <dbReference type="SMART" id="SM00849"/>
    </source>
</evidence>
<dbReference type="Pfam" id="PF00753">
    <property type="entry name" value="Lactamase_B"/>
    <property type="match status" value="1"/>
</dbReference>
<dbReference type="InterPro" id="IPR011108">
    <property type="entry name" value="RMMBL"/>
</dbReference>
<keyword evidence="13" id="KW-1185">Reference proteome</keyword>
<dbReference type="GO" id="GO:0004534">
    <property type="term" value="F:5'-3' RNA exonuclease activity"/>
    <property type="evidence" value="ECO:0007669"/>
    <property type="project" value="TreeGrafter"/>
</dbReference>
<protein>
    <submittedName>
        <fullName evidence="12">Endoribonuclease ysh-1</fullName>
    </submittedName>
</protein>
<evidence type="ECO:0000313" key="13">
    <source>
        <dbReference type="Proteomes" id="UP000799302"/>
    </source>
</evidence>
<dbReference type="Pfam" id="PF07521">
    <property type="entry name" value="RMMBL"/>
    <property type="match status" value="1"/>
</dbReference>
<evidence type="ECO:0000259" key="11">
    <source>
        <dbReference type="SMART" id="SM01098"/>
    </source>
</evidence>
<dbReference type="SMART" id="SM01027">
    <property type="entry name" value="Beta-Casp"/>
    <property type="match status" value="1"/>
</dbReference>
<dbReference type="GO" id="GO:0003723">
    <property type="term" value="F:RNA binding"/>
    <property type="evidence" value="ECO:0007669"/>
    <property type="project" value="TreeGrafter"/>
</dbReference>
<dbReference type="FunFam" id="3.40.50.10890:FF:000004">
    <property type="entry name" value="Cleavage and polyadenylation specifity factor"/>
    <property type="match status" value="1"/>
</dbReference>
<feature type="compositionally biased region" description="Basic and acidic residues" evidence="8">
    <location>
        <begin position="680"/>
        <end position="691"/>
    </location>
</feature>
<dbReference type="GO" id="GO:0005847">
    <property type="term" value="C:mRNA cleavage and polyadenylation specificity factor complex"/>
    <property type="evidence" value="ECO:0007669"/>
    <property type="project" value="TreeGrafter"/>
</dbReference>
<evidence type="ECO:0000256" key="2">
    <source>
        <dbReference type="ARBA" id="ARBA00010624"/>
    </source>
</evidence>
<name>A0A6A6UMT2_9PEZI</name>
<sequence length="789" mass="86527">MSTKRKADDLDGTATESANASDTLQFTCLGGGNEVGRSCHIIEYKGKTVMLDAGMHPGYDGSRSLPWFDSFDLGKVDLLLISHFHVDHAAALPYVLAKTNFQGRVLMTYATKAIYRWLIPDGLRVNNLTSSAEQKIALYTEADHLATFPKIEPIDFYTTHTISSIRVTPYPAGHVLGAAMYLIDIAGLKILFTGDYSREEDRHLVKATIPEGLKVDVLICESTFGTALHIPRAERELAFLKGVTGILDRNGRALLPVFALGTVQELLLILEEYWSKHPQYQKVPIYYASQLARRCMVVYKTYISAMNENIKRLFAERMADAERSGKDPESVNPWNFQFVRALKSIDRFEDTGPCVMLATPGMMQNGASRQLLERWAPDPKNGVIITGYSVEGTMAQTLLNEPQSVKAIMNQPEVQVGRVAEERHIARRCTIQETSFAAHVDGPQNREFVEETGAEIIILVHGAKHAMTRFKSKLLSLNSTRAKPFKVFTPANSEVVKIPFKRDKFAKVVGRLAKLPPPTLLSAPQSDAAAQAVEDDRIVSGVLVQNGFNLTLMAPEDLKEYAGLTTTSIAFKKRLFCSAGVDLIKWGLEGMFGGLKEIPTSSSNGNVNGNGTNGHTTQSSTTFLVMDSVTVNVETGGQVTLEWEGNMLNDSIADSVLSVLLQMETGMVGVKRSASPHAHHHDEHNPHTTRDPADKLARLLLLLENQFGDSAITPIIATPAGDDSASASTWASLTSSTADKDEPGLEIRIAPFVARVWLRELRVECSNGALRARVQAVVERACETVASMG</sequence>
<dbReference type="EMBL" id="MU004231">
    <property type="protein sequence ID" value="KAF2673569.1"/>
    <property type="molecule type" value="Genomic_DNA"/>
</dbReference>
<dbReference type="InterPro" id="IPR021718">
    <property type="entry name" value="CPSF73-100_C"/>
</dbReference>
<feature type="domain" description="Pre-mRNA 3'-end-processing endonuclease polyadenylation factor C-term" evidence="11">
    <location>
        <begin position="535"/>
        <end position="788"/>
    </location>
</feature>
<dbReference type="InterPro" id="IPR022712">
    <property type="entry name" value="Beta_Casp"/>
</dbReference>
<comment type="similarity">
    <text evidence="2">Belongs to the metallo-beta-lactamase superfamily. RNA-metabolizing metallo-beta-lactamase-like family. CPSF2/YSH1 subfamily.</text>
</comment>
<evidence type="ECO:0000256" key="3">
    <source>
        <dbReference type="ARBA" id="ARBA00022664"/>
    </source>
</evidence>
<evidence type="ECO:0000256" key="8">
    <source>
        <dbReference type="SAM" id="MobiDB-lite"/>
    </source>
</evidence>
<dbReference type="Pfam" id="PF11718">
    <property type="entry name" value="CPSF73-100_C"/>
    <property type="match status" value="1"/>
</dbReference>
<feature type="domain" description="Metallo-beta-lactamase" evidence="9">
    <location>
        <begin position="36"/>
        <end position="246"/>
    </location>
</feature>
<dbReference type="InterPro" id="IPR050698">
    <property type="entry name" value="MBL"/>
</dbReference>
<keyword evidence="5" id="KW-0255">Endonuclease</keyword>
<dbReference type="SMART" id="SM00849">
    <property type="entry name" value="Lactamase_B"/>
    <property type="match status" value="1"/>
</dbReference>
<evidence type="ECO:0000256" key="5">
    <source>
        <dbReference type="ARBA" id="ARBA00022759"/>
    </source>
</evidence>
<evidence type="ECO:0000256" key="6">
    <source>
        <dbReference type="ARBA" id="ARBA00022801"/>
    </source>
</evidence>
<dbReference type="GO" id="GO:0004521">
    <property type="term" value="F:RNA endonuclease activity"/>
    <property type="evidence" value="ECO:0007669"/>
    <property type="project" value="TreeGrafter"/>
</dbReference>
<dbReference type="PANTHER" id="PTHR11203">
    <property type="entry name" value="CLEAVAGE AND POLYADENYLATION SPECIFICITY FACTOR FAMILY MEMBER"/>
    <property type="match status" value="1"/>
</dbReference>
<keyword evidence="4" id="KW-0540">Nuclease</keyword>
<evidence type="ECO:0000256" key="7">
    <source>
        <dbReference type="ARBA" id="ARBA00023242"/>
    </source>
</evidence>
<dbReference type="GO" id="GO:0006397">
    <property type="term" value="P:mRNA processing"/>
    <property type="evidence" value="ECO:0007669"/>
    <property type="project" value="UniProtKB-KW"/>
</dbReference>
<dbReference type="SMART" id="SM01098">
    <property type="entry name" value="CPSF73-100_C"/>
    <property type="match status" value="1"/>
</dbReference>
<dbReference type="OrthoDB" id="10249535at2759"/>
<keyword evidence="3" id="KW-0507">mRNA processing</keyword>
<evidence type="ECO:0000313" key="12">
    <source>
        <dbReference type="EMBL" id="KAF2673569.1"/>
    </source>
</evidence>
<reference evidence="12" key="1">
    <citation type="journal article" date="2020" name="Stud. Mycol.">
        <title>101 Dothideomycetes genomes: a test case for predicting lifestyles and emergence of pathogens.</title>
        <authorList>
            <person name="Haridas S."/>
            <person name="Albert R."/>
            <person name="Binder M."/>
            <person name="Bloem J."/>
            <person name="Labutti K."/>
            <person name="Salamov A."/>
            <person name="Andreopoulos B."/>
            <person name="Baker S."/>
            <person name="Barry K."/>
            <person name="Bills G."/>
            <person name="Bluhm B."/>
            <person name="Cannon C."/>
            <person name="Castanera R."/>
            <person name="Culley D."/>
            <person name="Daum C."/>
            <person name="Ezra D."/>
            <person name="Gonzalez J."/>
            <person name="Henrissat B."/>
            <person name="Kuo A."/>
            <person name="Liang C."/>
            <person name="Lipzen A."/>
            <person name="Lutzoni F."/>
            <person name="Magnuson J."/>
            <person name="Mondo S."/>
            <person name="Nolan M."/>
            <person name="Ohm R."/>
            <person name="Pangilinan J."/>
            <person name="Park H.-J."/>
            <person name="Ramirez L."/>
            <person name="Alfaro M."/>
            <person name="Sun H."/>
            <person name="Tritt A."/>
            <person name="Yoshinaga Y."/>
            <person name="Zwiers L.-H."/>
            <person name="Turgeon B."/>
            <person name="Goodwin S."/>
            <person name="Spatafora J."/>
            <person name="Crous P."/>
            <person name="Grigoriev I."/>
        </authorList>
    </citation>
    <scope>NUCLEOTIDE SEQUENCE</scope>
    <source>
        <strain evidence="12">CBS 115976</strain>
    </source>
</reference>
<organism evidence="12 13">
    <name type="scientific">Microthyrium microscopicum</name>
    <dbReference type="NCBI Taxonomy" id="703497"/>
    <lineage>
        <taxon>Eukaryota</taxon>
        <taxon>Fungi</taxon>
        <taxon>Dikarya</taxon>
        <taxon>Ascomycota</taxon>
        <taxon>Pezizomycotina</taxon>
        <taxon>Dothideomycetes</taxon>
        <taxon>Dothideomycetes incertae sedis</taxon>
        <taxon>Microthyriales</taxon>
        <taxon>Microthyriaceae</taxon>
        <taxon>Microthyrium</taxon>
    </lineage>
</organism>
<feature type="domain" description="Beta-Casp" evidence="10">
    <location>
        <begin position="263"/>
        <end position="398"/>
    </location>
</feature>
<dbReference type="AlphaFoldDB" id="A0A6A6UMT2"/>
<dbReference type="Proteomes" id="UP000799302">
    <property type="component" value="Unassembled WGS sequence"/>
</dbReference>
<dbReference type="Gene3D" id="3.60.15.10">
    <property type="entry name" value="Ribonuclease Z/Hydroxyacylglutathione hydrolase-like"/>
    <property type="match status" value="1"/>
</dbReference>
<proteinExistence type="inferred from homology"/>